<evidence type="ECO:0000313" key="2">
    <source>
        <dbReference type="EMBL" id="OGY99890.1"/>
    </source>
</evidence>
<dbReference type="NCBIfam" id="TIGR01444">
    <property type="entry name" value="fkbM_fam"/>
    <property type="match status" value="1"/>
</dbReference>
<dbReference type="InterPro" id="IPR029063">
    <property type="entry name" value="SAM-dependent_MTases_sf"/>
</dbReference>
<comment type="caution">
    <text evidence="2">The sequence shown here is derived from an EMBL/GenBank/DDBJ whole genome shotgun (WGS) entry which is preliminary data.</text>
</comment>
<dbReference type="SUPFAM" id="SSF53335">
    <property type="entry name" value="S-adenosyl-L-methionine-dependent methyltransferases"/>
    <property type="match status" value="1"/>
</dbReference>
<dbReference type="Gene3D" id="3.40.50.150">
    <property type="entry name" value="Vaccinia Virus protein VP39"/>
    <property type="match status" value="1"/>
</dbReference>
<dbReference type="STRING" id="1798650.A2945_02760"/>
<organism evidence="2 3">
    <name type="scientific">Candidatus Liptonbacteria bacterium RIFCSPLOWO2_01_FULL_52_25</name>
    <dbReference type="NCBI Taxonomy" id="1798650"/>
    <lineage>
        <taxon>Bacteria</taxon>
        <taxon>Candidatus Liptoniibacteriota</taxon>
    </lineage>
</organism>
<dbReference type="AlphaFoldDB" id="A0A1G2CGW3"/>
<dbReference type="Pfam" id="PF05050">
    <property type="entry name" value="Methyltransf_21"/>
    <property type="match status" value="1"/>
</dbReference>
<accession>A0A1G2CGW3</accession>
<evidence type="ECO:0000259" key="1">
    <source>
        <dbReference type="Pfam" id="PF05050"/>
    </source>
</evidence>
<protein>
    <recommendedName>
        <fullName evidence="1">Methyltransferase FkbM domain-containing protein</fullName>
    </recommendedName>
</protein>
<dbReference type="PANTHER" id="PTHR34203:SF15">
    <property type="entry name" value="SLL1173 PROTEIN"/>
    <property type="match status" value="1"/>
</dbReference>
<proteinExistence type="predicted"/>
<dbReference type="Proteomes" id="UP000178880">
    <property type="component" value="Unassembled WGS sequence"/>
</dbReference>
<feature type="domain" description="Methyltransferase FkbM" evidence="1">
    <location>
        <begin position="138"/>
        <end position="283"/>
    </location>
</feature>
<evidence type="ECO:0000313" key="3">
    <source>
        <dbReference type="Proteomes" id="UP000178880"/>
    </source>
</evidence>
<gene>
    <name evidence="2" type="ORF">A2945_02760</name>
</gene>
<dbReference type="InterPro" id="IPR052514">
    <property type="entry name" value="SAM-dependent_MTase"/>
</dbReference>
<sequence>MTGGSGFFGLHVLGDLKKIGVPPENIFTPSPKELNLRKWDNCVKAAGERIRSIFMMKNCIRRIILVVRGIKMFKDWHLWLLARFRLLRKVGIGTFRMRDGSEFLIDFSRNEVGTFQEVWLMDMYEKHYRIQPGDKVVDIGASIGAFSVLAAKRGARVYAYEPTPRSFSLLAQNIKGYSVTASNLAVAGKTGRVRLFFAGRDEGNSLIHAQSRSESLEVSATTLDEILKKVGHCDFLKIDCEGGEMAIFENASPETWLRIDRIAMEYHRNLPAILAILRGKGYDVTTGGKGGDYGHVYAERKR</sequence>
<dbReference type="InterPro" id="IPR006342">
    <property type="entry name" value="FkbM_mtfrase"/>
</dbReference>
<dbReference type="EMBL" id="MHLA01000013">
    <property type="protein sequence ID" value="OGY99890.1"/>
    <property type="molecule type" value="Genomic_DNA"/>
</dbReference>
<name>A0A1G2CGW3_9BACT</name>
<dbReference type="PANTHER" id="PTHR34203">
    <property type="entry name" value="METHYLTRANSFERASE, FKBM FAMILY PROTEIN"/>
    <property type="match status" value="1"/>
</dbReference>
<reference evidence="2 3" key="1">
    <citation type="journal article" date="2016" name="Nat. Commun.">
        <title>Thousands of microbial genomes shed light on interconnected biogeochemical processes in an aquifer system.</title>
        <authorList>
            <person name="Anantharaman K."/>
            <person name="Brown C.T."/>
            <person name="Hug L.A."/>
            <person name="Sharon I."/>
            <person name="Castelle C.J."/>
            <person name="Probst A.J."/>
            <person name="Thomas B.C."/>
            <person name="Singh A."/>
            <person name="Wilkins M.J."/>
            <person name="Karaoz U."/>
            <person name="Brodie E.L."/>
            <person name="Williams K.H."/>
            <person name="Hubbard S.S."/>
            <person name="Banfield J.F."/>
        </authorList>
    </citation>
    <scope>NUCLEOTIDE SEQUENCE [LARGE SCALE GENOMIC DNA]</scope>
</reference>